<reference evidence="3 4" key="1">
    <citation type="journal article" date="2024" name="Nat. Commun.">
        <title>Phylogenomics reveals the evolutionary origins of lichenization in chlorophyte algae.</title>
        <authorList>
            <person name="Puginier C."/>
            <person name="Libourel C."/>
            <person name="Otte J."/>
            <person name="Skaloud P."/>
            <person name="Haon M."/>
            <person name="Grisel S."/>
            <person name="Petersen M."/>
            <person name="Berrin J.G."/>
            <person name="Delaux P.M."/>
            <person name="Dal Grande F."/>
            <person name="Keller J."/>
        </authorList>
    </citation>
    <scope>NUCLEOTIDE SEQUENCE [LARGE SCALE GENOMIC DNA]</scope>
    <source>
        <strain evidence="3 4">SAG 2036</strain>
    </source>
</reference>
<dbReference type="Proteomes" id="UP001465755">
    <property type="component" value="Unassembled WGS sequence"/>
</dbReference>
<proteinExistence type="predicted"/>
<dbReference type="AlphaFoldDB" id="A0AAW1PDY6"/>
<keyword evidence="2" id="KW-1133">Transmembrane helix</keyword>
<evidence type="ECO:0008006" key="5">
    <source>
        <dbReference type="Google" id="ProtNLM"/>
    </source>
</evidence>
<evidence type="ECO:0000256" key="1">
    <source>
        <dbReference type="SAM" id="MobiDB-lite"/>
    </source>
</evidence>
<feature type="region of interest" description="Disordered" evidence="1">
    <location>
        <begin position="1"/>
        <end position="102"/>
    </location>
</feature>
<feature type="compositionally biased region" description="Basic residues" evidence="1">
    <location>
        <begin position="1"/>
        <end position="15"/>
    </location>
</feature>
<name>A0AAW1PDY6_9CHLO</name>
<evidence type="ECO:0000313" key="3">
    <source>
        <dbReference type="EMBL" id="KAK9808060.1"/>
    </source>
</evidence>
<feature type="compositionally biased region" description="Basic and acidic residues" evidence="1">
    <location>
        <begin position="91"/>
        <end position="102"/>
    </location>
</feature>
<gene>
    <name evidence="3" type="ORF">WJX73_000017</name>
</gene>
<feature type="transmembrane region" description="Helical" evidence="2">
    <location>
        <begin position="142"/>
        <end position="162"/>
    </location>
</feature>
<evidence type="ECO:0000313" key="4">
    <source>
        <dbReference type="Proteomes" id="UP001465755"/>
    </source>
</evidence>
<sequence>MGKGGGKYKKTHQKTKGANSDSSQVGSQQSSPDATLQKQEHAAEQNGNGVDPEAATEQQTADEQRAQVPAAAQAGPDVKQENGDQAAPAKAEAKESALKKRVQRLKDQCRQLTDEVSALKACLEEERELSEAALKDQSALELWAMCSTAASVLFLGVAVFSFSRSR</sequence>
<evidence type="ECO:0000256" key="2">
    <source>
        <dbReference type="SAM" id="Phobius"/>
    </source>
</evidence>
<accession>A0AAW1PDY6</accession>
<dbReference type="EMBL" id="JALJOQ010000027">
    <property type="protein sequence ID" value="KAK9808060.1"/>
    <property type="molecule type" value="Genomic_DNA"/>
</dbReference>
<feature type="compositionally biased region" description="Low complexity" evidence="1">
    <location>
        <begin position="20"/>
        <end position="31"/>
    </location>
</feature>
<keyword evidence="4" id="KW-1185">Reference proteome</keyword>
<keyword evidence="2" id="KW-0812">Transmembrane</keyword>
<comment type="caution">
    <text evidence="3">The sequence shown here is derived from an EMBL/GenBank/DDBJ whole genome shotgun (WGS) entry which is preliminary data.</text>
</comment>
<organism evidence="3 4">
    <name type="scientific">Symbiochloris irregularis</name>
    <dbReference type="NCBI Taxonomy" id="706552"/>
    <lineage>
        <taxon>Eukaryota</taxon>
        <taxon>Viridiplantae</taxon>
        <taxon>Chlorophyta</taxon>
        <taxon>core chlorophytes</taxon>
        <taxon>Trebouxiophyceae</taxon>
        <taxon>Trebouxiales</taxon>
        <taxon>Trebouxiaceae</taxon>
        <taxon>Symbiochloris</taxon>
    </lineage>
</organism>
<protein>
    <recommendedName>
        <fullName evidence="5">Transmembrane protein</fullName>
    </recommendedName>
</protein>
<keyword evidence="2" id="KW-0472">Membrane</keyword>